<comment type="caution">
    <text evidence="3">The sequence shown here is derived from an EMBL/GenBank/DDBJ whole genome shotgun (WGS) entry which is preliminary data.</text>
</comment>
<dbReference type="Gene3D" id="3.30.420.10">
    <property type="entry name" value="Ribonuclease H-like superfamily/Ribonuclease H"/>
    <property type="match status" value="1"/>
</dbReference>
<organism evidence="3">
    <name type="scientific">marine sediment metagenome</name>
    <dbReference type="NCBI Taxonomy" id="412755"/>
    <lineage>
        <taxon>unclassified sequences</taxon>
        <taxon>metagenomes</taxon>
        <taxon>ecological metagenomes</taxon>
    </lineage>
</organism>
<dbReference type="GO" id="GO:0015074">
    <property type="term" value="P:DNA integration"/>
    <property type="evidence" value="ECO:0007669"/>
    <property type="project" value="InterPro"/>
</dbReference>
<protein>
    <recommendedName>
        <fullName evidence="2">Integrase catalytic domain-containing protein</fullName>
    </recommendedName>
</protein>
<comment type="similarity">
    <text evidence="1">Belongs to the transposase IS21/IS408/IS1162 family.</text>
</comment>
<evidence type="ECO:0000313" key="3">
    <source>
        <dbReference type="EMBL" id="GAF78784.1"/>
    </source>
</evidence>
<dbReference type="NCBIfam" id="NF033546">
    <property type="entry name" value="transpos_IS21"/>
    <property type="match status" value="1"/>
</dbReference>
<dbReference type="PANTHER" id="PTHR35004">
    <property type="entry name" value="TRANSPOSASE RV3428C-RELATED"/>
    <property type="match status" value="1"/>
</dbReference>
<feature type="non-terminal residue" evidence="3">
    <location>
        <position position="1"/>
    </location>
</feature>
<reference evidence="3" key="1">
    <citation type="journal article" date="2014" name="Front. Microbiol.">
        <title>High frequency of phylogenetically diverse reductive dehalogenase-homologous genes in deep subseafloor sedimentary metagenomes.</title>
        <authorList>
            <person name="Kawai M."/>
            <person name="Futagami T."/>
            <person name="Toyoda A."/>
            <person name="Takaki Y."/>
            <person name="Nishi S."/>
            <person name="Hori S."/>
            <person name="Arai W."/>
            <person name="Tsubouchi T."/>
            <person name="Morono Y."/>
            <person name="Uchiyama I."/>
            <person name="Ito T."/>
            <person name="Fujiyama A."/>
            <person name="Inagaki F."/>
            <person name="Takami H."/>
        </authorList>
    </citation>
    <scope>NUCLEOTIDE SEQUENCE</scope>
    <source>
        <strain evidence="3">Expedition CK06-06</strain>
    </source>
</reference>
<feature type="domain" description="Integrase catalytic" evidence="2">
    <location>
        <begin position="129"/>
        <end position="317"/>
    </location>
</feature>
<dbReference type="Pfam" id="PF22483">
    <property type="entry name" value="Mu-transpos_C_2"/>
    <property type="match status" value="1"/>
</dbReference>
<dbReference type="InterPro" id="IPR054353">
    <property type="entry name" value="IstA-like_C"/>
</dbReference>
<proteinExistence type="inferred from homology"/>
<accession>X0SCP0</accession>
<sequence length="455" mass="52800">VSQGGRGVRCNMHEWSEIRRRVLTGEISKRAACREYELAWHTLKKILEHEVPPGYRLSRPRPKPKLEPYLPIIEQILKDDRQAPRKQRHTAKRIFERLRDEHDFVGGYTIVKEAVRKWKRSRKEVFLPLSHPPGEAQVDFGEATIKVGGVERKAALFVMTLPYSGTIFIQAFPRECTETFLEGHCRAFDFLGGVPRRISYDNTSIAVTKVLRGRERQLTQEFLRLKSSCLFQEHFCLVRRPNEKGHVERLLGFARRNFLVPVPDVASFEALNEALRERCRTDLSHRTRGRSGTKAELLIEDQAALLPLPKQRFEARQVTPVSADTQSLVRFETNSYSVPVKYAHRQLTVVATIDEVRLIWEDQLVARHPRCWGKEQFVFEPIHYLALLERKPGGLDYARPLENWQLPECFALLRRRLEAEHGGPGTRLFIRVLRLLELFSLKQLTDAVEYALDLD</sequence>
<gene>
    <name evidence="3" type="ORF">S01H1_08745</name>
</gene>
<dbReference type="EMBL" id="BARS01004474">
    <property type="protein sequence ID" value="GAF78784.1"/>
    <property type="molecule type" value="Genomic_DNA"/>
</dbReference>
<dbReference type="PROSITE" id="PS50994">
    <property type="entry name" value="INTEGRASE"/>
    <property type="match status" value="1"/>
</dbReference>
<feature type="non-terminal residue" evidence="3">
    <location>
        <position position="455"/>
    </location>
</feature>
<dbReference type="AlphaFoldDB" id="X0SCP0"/>
<evidence type="ECO:0000259" key="2">
    <source>
        <dbReference type="PROSITE" id="PS50994"/>
    </source>
</evidence>
<dbReference type="InterPro" id="IPR001584">
    <property type="entry name" value="Integrase_cat-core"/>
</dbReference>
<dbReference type="PANTHER" id="PTHR35004:SF7">
    <property type="entry name" value="INTEGRASE PROTEIN"/>
    <property type="match status" value="1"/>
</dbReference>
<name>X0SCP0_9ZZZZ</name>
<evidence type="ECO:0000256" key="1">
    <source>
        <dbReference type="ARBA" id="ARBA00009277"/>
    </source>
</evidence>
<dbReference type="GO" id="GO:0003676">
    <property type="term" value="F:nucleic acid binding"/>
    <property type="evidence" value="ECO:0007669"/>
    <property type="project" value="InterPro"/>
</dbReference>
<dbReference type="InterPro" id="IPR036397">
    <property type="entry name" value="RNaseH_sf"/>
</dbReference>